<reference evidence="1 2" key="1">
    <citation type="submission" date="2019-06" db="EMBL/GenBank/DDBJ databases">
        <title>Whole genome shotgun sequence of Vibrio inusitatus NBRC 102082.</title>
        <authorList>
            <person name="Hosoyama A."/>
            <person name="Uohara A."/>
            <person name="Ohji S."/>
            <person name="Ichikawa N."/>
        </authorList>
    </citation>
    <scope>NUCLEOTIDE SEQUENCE [LARGE SCALE GENOMIC DNA]</scope>
    <source>
        <strain evidence="1 2">NBRC 102082</strain>
    </source>
</reference>
<gene>
    <name evidence="1" type="ORF">VIN01S_24320</name>
</gene>
<dbReference type="Proteomes" id="UP000318717">
    <property type="component" value="Unassembled WGS sequence"/>
</dbReference>
<name>A0A4Y3HX84_9VIBR</name>
<proteinExistence type="predicted"/>
<dbReference type="AlphaFoldDB" id="A0A4Y3HX84"/>
<evidence type="ECO:0008006" key="3">
    <source>
        <dbReference type="Google" id="ProtNLM"/>
    </source>
</evidence>
<evidence type="ECO:0000313" key="1">
    <source>
        <dbReference type="EMBL" id="GEA51628.1"/>
    </source>
</evidence>
<protein>
    <recommendedName>
        <fullName evidence="3">Transposase DDE domain-containing protein</fullName>
    </recommendedName>
</protein>
<comment type="caution">
    <text evidence="1">The sequence shown here is derived from an EMBL/GenBank/DDBJ whole genome shotgun (WGS) entry which is preliminary data.</text>
</comment>
<dbReference type="EMBL" id="BJLF01000011">
    <property type="protein sequence ID" value="GEA51628.1"/>
    <property type="molecule type" value="Genomic_DNA"/>
</dbReference>
<keyword evidence="2" id="KW-1185">Reference proteome</keyword>
<accession>A0A4Y3HX84</accession>
<evidence type="ECO:0000313" key="2">
    <source>
        <dbReference type="Proteomes" id="UP000318717"/>
    </source>
</evidence>
<organism evidence="1 2">
    <name type="scientific">Vibrio inusitatus NBRC 102082</name>
    <dbReference type="NCBI Taxonomy" id="1219070"/>
    <lineage>
        <taxon>Bacteria</taxon>
        <taxon>Pseudomonadati</taxon>
        <taxon>Pseudomonadota</taxon>
        <taxon>Gammaproteobacteria</taxon>
        <taxon>Vibrionales</taxon>
        <taxon>Vibrionaceae</taxon>
        <taxon>Vibrio</taxon>
    </lineage>
</organism>
<sequence>MSLKYCKVYGGREQKVKKYGTAREHRVWCELPIAVDINTHEIVAAELMLFNITYAKFPPY</sequence>